<accession>A0ABX2AY29</accession>
<dbReference type="NCBIfam" id="NF033782">
    <property type="entry name" value="lipoprot_Omp28"/>
    <property type="match status" value="1"/>
</dbReference>
<evidence type="ECO:0000313" key="3">
    <source>
        <dbReference type="Proteomes" id="UP000820977"/>
    </source>
</evidence>
<dbReference type="Proteomes" id="UP000820977">
    <property type="component" value="Unassembled WGS sequence"/>
</dbReference>
<sequence length="266" mass="28666">MRKFLYIYIIMCVGVLVASCSDMDDNERFTYVKPAPVARCVLLEDYTGQLCVNCPKAVGVINQIHEVYGDNIIAVGIHGGRLSLSSSLSDLGLATAESEEYYQSAGAPSQPSGRINRKGEPSTIDSWQELVTSEIEKTAPLSLSLAAVYDAGSRTVNVTVGANGVDGNVAGKLQLWIVEDNIVAPQRQPDGSTKVDYVHNHVFRSAVNGTWGESFNIAEGEEKSVTASAALKANWKPEDCSVVAFVYNESGVMQAAKVKIINDNEE</sequence>
<dbReference type="RefSeq" id="WP_172343569.1">
    <property type="nucleotide sequence ID" value="NZ_CASYYZ010000003.1"/>
</dbReference>
<comment type="caution">
    <text evidence="2">The sequence shown here is derived from an EMBL/GenBank/DDBJ whole genome shotgun (WGS) entry which is preliminary data.</text>
</comment>
<proteinExistence type="predicted"/>
<organism evidence="2 3">
    <name type="scientific">Xylanibacter caecicola</name>
    <dbReference type="NCBI Taxonomy" id="2736294"/>
    <lineage>
        <taxon>Bacteria</taxon>
        <taxon>Pseudomonadati</taxon>
        <taxon>Bacteroidota</taxon>
        <taxon>Bacteroidia</taxon>
        <taxon>Bacteroidales</taxon>
        <taxon>Prevotellaceae</taxon>
        <taxon>Xylanibacter</taxon>
    </lineage>
</organism>
<dbReference type="InterPro" id="IPR013783">
    <property type="entry name" value="Ig-like_fold"/>
</dbReference>
<name>A0ABX2AY29_9BACT</name>
<keyword evidence="2" id="KW-0449">Lipoprotein</keyword>
<feature type="signal peptide" evidence="1">
    <location>
        <begin position="1"/>
        <end position="23"/>
    </location>
</feature>
<dbReference type="InterPro" id="IPR021615">
    <property type="entry name" value="Omp28"/>
</dbReference>
<reference evidence="2 3" key="1">
    <citation type="submission" date="2020-05" db="EMBL/GenBank/DDBJ databases">
        <title>Distinct polysaccharide utilization as determinants for interspecies competition between intestinal Prevotella spp.</title>
        <authorList>
            <person name="Galvez E.J.C."/>
            <person name="Iljazovic A."/>
            <person name="Strowig T."/>
        </authorList>
    </citation>
    <scope>NUCLEOTIDE SEQUENCE [LARGE SCALE GENOMIC DNA]</scope>
    <source>
        <strain evidence="2 3">PCHR</strain>
    </source>
</reference>
<keyword evidence="1" id="KW-0732">Signal</keyword>
<evidence type="ECO:0000313" key="2">
    <source>
        <dbReference type="EMBL" id="NPE24041.1"/>
    </source>
</evidence>
<keyword evidence="3" id="KW-1185">Reference proteome</keyword>
<dbReference type="EMBL" id="JABKKJ010000001">
    <property type="protein sequence ID" value="NPE24041.1"/>
    <property type="molecule type" value="Genomic_DNA"/>
</dbReference>
<protein>
    <submittedName>
        <fullName evidence="2">Omp28 family outer membrane lipoprotein</fullName>
    </submittedName>
</protein>
<gene>
    <name evidence="2" type="ORF">HPS54_00670</name>
</gene>
<feature type="chain" id="PRO_5045854268" evidence="1">
    <location>
        <begin position="24"/>
        <end position="266"/>
    </location>
</feature>
<dbReference type="Pfam" id="PF11551">
    <property type="entry name" value="Omp28"/>
    <property type="match status" value="1"/>
</dbReference>
<evidence type="ECO:0000256" key="1">
    <source>
        <dbReference type="SAM" id="SignalP"/>
    </source>
</evidence>
<dbReference type="Gene3D" id="2.60.40.10">
    <property type="entry name" value="Immunoglobulins"/>
    <property type="match status" value="1"/>
</dbReference>
<dbReference type="PROSITE" id="PS51257">
    <property type="entry name" value="PROKAR_LIPOPROTEIN"/>
    <property type="match status" value="1"/>
</dbReference>